<dbReference type="GO" id="GO:0043937">
    <property type="term" value="P:regulation of sporulation"/>
    <property type="evidence" value="ECO:0007669"/>
    <property type="project" value="InterPro"/>
</dbReference>
<dbReference type="InterPro" id="IPR018540">
    <property type="entry name" value="Spo0E-like"/>
</dbReference>
<comment type="caution">
    <text evidence="1">The sequence shown here is derived from an EMBL/GenBank/DDBJ whole genome shotgun (WGS) entry which is preliminary data.</text>
</comment>
<reference evidence="1 2" key="1">
    <citation type="journal article" date="2016" name="Front. Microbiol.">
        <title>Microevolution Analysis of Bacillus coahuilensis Unveils Differences in Phosphorus Acquisition Strategies and Their Regulation.</title>
        <authorList>
            <person name="Gomez-Lunar Z."/>
            <person name="Hernandez-Gonzalez I."/>
            <person name="Rodriguez-Torres M.D."/>
            <person name="Souza V."/>
            <person name="Olmedo-Alvarez G."/>
        </authorList>
    </citation>
    <scope>NUCLEOTIDE SEQUENCE [LARGE SCALE GENOMIC DNA]</scope>
    <source>
        <strain evidence="2">p1.1.43</strain>
    </source>
</reference>
<evidence type="ECO:0000313" key="1">
    <source>
        <dbReference type="EMBL" id="KUP07596.1"/>
    </source>
</evidence>
<name>A0A147KA81_9BACI</name>
<dbReference type="GO" id="GO:0046983">
    <property type="term" value="F:protein dimerization activity"/>
    <property type="evidence" value="ECO:0007669"/>
    <property type="project" value="InterPro"/>
</dbReference>
<dbReference type="InterPro" id="IPR053028">
    <property type="entry name" value="Spo0E-like_phosphatase"/>
</dbReference>
<dbReference type="STRING" id="1150625.Q75_05040"/>
<sequence length="69" mass="8175">MMNEFNQPSKKEKNSVRIQLNTNETHTLDFLVQIKRKEMIYHGLNHGLSHPRTIRLSQELDILLNQYGI</sequence>
<dbReference type="InterPro" id="IPR036638">
    <property type="entry name" value="HLH_DNA-bd_sf"/>
</dbReference>
<dbReference type="Proteomes" id="UP000074108">
    <property type="component" value="Unassembled WGS sequence"/>
</dbReference>
<evidence type="ECO:0008006" key="3">
    <source>
        <dbReference type="Google" id="ProtNLM"/>
    </source>
</evidence>
<dbReference type="Pfam" id="PF09388">
    <property type="entry name" value="SpoOE-like"/>
    <property type="match status" value="1"/>
</dbReference>
<keyword evidence="2" id="KW-1185">Reference proteome</keyword>
<dbReference type="AlphaFoldDB" id="A0A147KA81"/>
<dbReference type="Gene3D" id="4.10.280.10">
    <property type="entry name" value="Helix-loop-helix DNA-binding domain"/>
    <property type="match status" value="1"/>
</dbReference>
<dbReference type="SUPFAM" id="SSF140500">
    <property type="entry name" value="BAS1536-like"/>
    <property type="match status" value="1"/>
</dbReference>
<evidence type="ECO:0000313" key="2">
    <source>
        <dbReference type="Proteomes" id="UP000074108"/>
    </source>
</evidence>
<dbReference type="PATRIC" id="fig|1150625.3.peg.1059"/>
<dbReference type="PANTHER" id="PTHR41263:SF1">
    <property type="entry name" value="ASPARTYL-PHOSPHATE PHOSPHATASE YISI"/>
    <property type="match status" value="1"/>
</dbReference>
<dbReference type="InterPro" id="IPR037208">
    <property type="entry name" value="Spo0E-like_sf"/>
</dbReference>
<accession>A0A147KA81</accession>
<protein>
    <recommendedName>
        <fullName evidence="3">Sporulation protein Spo0E</fullName>
    </recommendedName>
</protein>
<proteinExistence type="predicted"/>
<dbReference type="EMBL" id="LDYG01000021">
    <property type="protein sequence ID" value="KUP07596.1"/>
    <property type="molecule type" value="Genomic_DNA"/>
</dbReference>
<gene>
    <name evidence="1" type="ORF">Q75_05040</name>
</gene>
<dbReference type="PANTHER" id="PTHR41263">
    <property type="entry name" value="ASPARTYL-PHOSPHATE PHOSPHATASE YISI"/>
    <property type="match status" value="1"/>
</dbReference>
<organism evidence="1 2">
    <name type="scientific">Bacillus coahuilensis p1.1.43</name>
    <dbReference type="NCBI Taxonomy" id="1150625"/>
    <lineage>
        <taxon>Bacteria</taxon>
        <taxon>Bacillati</taxon>
        <taxon>Bacillota</taxon>
        <taxon>Bacilli</taxon>
        <taxon>Bacillales</taxon>
        <taxon>Bacillaceae</taxon>
        <taxon>Bacillus</taxon>
    </lineage>
</organism>